<dbReference type="PANTHER" id="PTHR10458:SF22">
    <property type="entry name" value="PEPTIDE DEFORMYLASE"/>
    <property type="match status" value="1"/>
</dbReference>
<organism evidence="5 6">
    <name type="scientific">Flavobacterium kingsejongi</name>
    <dbReference type="NCBI Taxonomy" id="1678728"/>
    <lineage>
        <taxon>Bacteria</taxon>
        <taxon>Pseudomonadati</taxon>
        <taxon>Bacteroidota</taxon>
        <taxon>Flavobacteriia</taxon>
        <taxon>Flavobacteriales</taxon>
        <taxon>Flavobacteriaceae</taxon>
        <taxon>Flavobacterium</taxon>
    </lineage>
</organism>
<keyword evidence="3 4" id="KW-0378">Hydrolase</keyword>
<comment type="cofactor">
    <cofactor evidence="4">
        <name>Fe(2+)</name>
        <dbReference type="ChEBI" id="CHEBI:29033"/>
    </cofactor>
    <text evidence="4">Binds 1 Fe(2+) ion.</text>
</comment>
<dbReference type="HAMAP" id="MF_00163">
    <property type="entry name" value="Pep_deformylase"/>
    <property type="match status" value="1"/>
</dbReference>
<dbReference type="GO" id="GO:0046872">
    <property type="term" value="F:metal ion binding"/>
    <property type="evidence" value="ECO:0007669"/>
    <property type="project" value="UniProtKB-KW"/>
</dbReference>
<gene>
    <name evidence="4" type="primary">def</name>
    <name evidence="5" type="ORF">FK004_18140</name>
</gene>
<keyword evidence="4" id="KW-0648">Protein biosynthesis</keyword>
<dbReference type="Proteomes" id="UP000244677">
    <property type="component" value="Chromosome"/>
</dbReference>
<dbReference type="KEGG" id="fki:FK004_18140"/>
<evidence type="ECO:0000256" key="1">
    <source>
        <dbReference type="ARBA" id="ARBA00010759"/>
    </source>
</evidence>
<keyword evidence="6" id="KW-1185">Reference proteome</keyword>
<dbReference type="PRINTS" id="PR01576">
    <property type="entry name" value="PDEFORMYLASE"/>
</dbReference>
<feature type="binding site" evidence="4">
    <location>
        <position position="167"/>
    </location>
    <ligand>
        <name>Fe cation</name>
        <dbReference type="ChEBI" id="CHEBI:24875"/>
    </ligand>
</feature>
<dbReference type="PANTHER" id="PTHR10458">
    <property type="entry name" value="PEPTIDE DEFORMYLASE"/>
    <property type="match status" value="1"/>
</dbReference>
<dbReference type="Pfam" id="PF01327">
    <property type="entry name" value="Pep_deformylase"/>
    <property type="match status" value="1"/>
</dbReference>
<dbReference type="InterPro" id="IPR023635">
    <property type="entry name" value="Peptide_deformylase"/>
</dbReference>
<feature type="binding site" evidence="4">
    <location>
        <position position="125"/>
    </location>
    <ligand>
        <name>Fe cation</name>
        <dbReference type="ChEBI" id="CHEBI:24875"/>
    </ligand>
</feature>
<proteinExistence type="inferred from homology"/>
<evidence type="ECO:0000256" key="2">
    <source>
        <dbReference type="ARBA" id="ARBA00022723"/>
    </source>
</evidence>
<accession>A0A2S1LTC4</accession>
<comment type="catalytic activity">
    <reaction evidence="4">
        <text>N-terminal N-formyl-L-methionyl-[peptide] + H2O = N-terminal L-methionyl-[peptide] + formate</text>
        <dbReference type="Rhea" id="RHEA:24420"/>
        <dbReference type="Rhea" id="RHEA-COMP:10639"/>
        <dbReference type="Rhea" id="RHEA-COMP:10640"/>
        <dbReference type="ChEBI" id="CHEBI:15377"/>
        <dbReference type="ChEBI" id="CHEBI:15740"/>
        <dbReference type="ChEBI" id="CHEBI:49298"/>
        <dbReference type="ChEBI" id="CHEBI:64731"/>
        <dbReference type="EC" id="3.5.1.88"/>
    </reaction>
</comment>
<evidence type="ECO:0000256" key="4">
    <source>
        <dbReference type="HAMAP-Rule" id="MF_00163"/>
    </source>
</evidence>
<dbReference type="Gene3D" id="3.90.45.10">
    <property type="entry name" value="Peptide deformylase"/>
    <property type="match status" value="1"/>
</dbReference>
<dbReference type="SUPFAM" id="SSF56420">
    <property type="entry name" value="Peptide deformylase"/>
    <property type="match status" value="1"/>
</dbReference>
<feature type="active site" evidence="4">
    <location>
        <position position="168"/>
    </location>
</feature>
<feature type="binding site" evidence="4">
    <location>
        <position position="171"/>
    </location>
    <ligand>
        <name>Fe cation</name>
        <dbReference type="ChEBI" id="CHEBI:24875"/>
    </ligand>
</feature>
<dbReference type="EC" id="3.5.1.88" evidence="4"/>
<protein>
    <recommendedName>
        <fullName evidence="4">Peptide deformylase</fullName>
        <shortName evidence="4">PDF</shortName>
        <ecNumber evidence="4">3.5.1.88</ecNumber>
    </recommendedName>
    <alternativeName>
        <fullName evidence="4">Polypeptide deformylase</fullName>
    </alternativeName>
</protein>
<keyword evidence="4" id="KW-0408">Iron</keyword>
<dbReference type="CDD" id="cd00487">
    <property type="entry name" value="Pep_deformylase"/>
    <property type="match status" value="1"/>
</dbReference>
<dbReference type="PIRSF" id="PIRSF004749">
    <property type="entry name" value="Pep_def"/>
    <property type="match status" value="1"/>
</dbReference>
<comment type="function">
    <text evidence="4">Removes the formyl group from the N-terminal Met of newly synthesized proteins. Requires at least a dipeptide for an efficient rate of reaction. N-terminal L-methionine is a prerequisite for activity but the enzyme has broad specificity at other positions.</text>
</comment>
<dbReference type="NCBIfam" id="TIGR00079">
    <property type="entry name" value="pept_deformyl"/>
    <property type="match status" value="1"/>
</dbReference>
<dbReference type="InterPro" id="IPR036821">
    <property type="entry name" value="Peptide_deformylase_sf"/>
</dbReference>
<dbReference type="AlphaFoldDB" id="A0A2S1LTC4"/>
<dbReference type="EMBL" id="CP020919">
    <property type="protein sequence ID" value="AWG27015.1"/>
    <property type="molecule type" value="Genomic_DNA"/>
</dbReference>
<evidence type="ECO:0000256" key="3">
    <source>
        <dbReference type="ARBA" id="ARBA00022801"/>
    </source>
</evidence>
<evidence type="ECO:0000313" key="6">
    <source>
        <dbReference type="Proteomes" id="UP000244677"/>
    </source>
</evidence>
<reference evidence="5 6" key="1">
    <citation type="submission" date="2017-04" db="EMBL/GenBank/DDBJ databases">
        <title>Complete genome sequence of Flavobacterium kingsejong AJ004.</title>
        <authorList>
            <person name="Lee P.C."/>
        </authorList>
    </citation>
    <scope>NUCLEOTIDE SEQUENCE [LARGE SCALE GENOMIC DNA]</scope>
    <source>
        <strain evidence="5 6">AJ004</strain>
    </source>
</reference>
<keyword evidence="2 4" id="KW-0479">Metal-binding</keyword>
<dbReference type="GO" id="GO:0006412">
    <property type="term" value="P:translation"/>
    <property type="evidence" value="ECO:0007669"/>
    <property type="project" value="UniProtKB-UniRule"/>
</dbReference>
<name>A0A2S1LTC4_9FLAO</name>
<evidence type="ECO:0000313" key="5">
    <source>
        <dbReference type="EMBL" id="AWG27015.1"/>
    </source>
</evidence>
<comment type="similarity">
    <text evidence="1 4">Belongs to the polypeptide deformylase family.</text>
</comment>
<sequence length="206" mass="23472">MVVQAQKMKNKAEKFSKEEMELITSGEGKLRIIQVTEPAELEILTHASADVRPGEKLLSVLAKRMLLSMNDPANPGIGIAAPQIGINRNAIWVTRYDKPDDPAEFYLNPKIIWYSDLLRKGNEGCLSIPDIQDDVLRSYAIRLSYMLESGEVMEEMVQGFTAVIFQHEVDHLNGILFTDRLLEQTRRELIPANDEMELFIDRKIQN</sequence>
<dbReference type="GO" id="GO:0042586">
    <property type="term" value="F:peptide deformylase activity"/>
    <property type="evidence" value="ECO:0007669"/>
    <property type="project" value="UniProtKB-UniRule"/>
</dbReference>